<evidence type="ECO:0000313" key="1">
    <source>
        <dbReference type="EMBL" id="MBC8529815.1"/>
    </source>
</evidence>
<dbReference type="Gene3D" id="3.40.50.150">
    <property type="entry name" value="Vaccinia Virus protein VP39"/>
    <property type="match status" value="1"/>
</dbReference>
<name>A0A926D3S1_9FIRM</name>
<protein>
    <recommendedName>
        <fullName evidence="3">Spermidine synthase</fullName>
    </recommendedName>
</protein>
<dbReference type="SUPFAM" id="SSF53335">
    <property type="entry name" value="S-adenosyl-L-methionine-dependent methyltransferases"/>
    <property type="match status" value="1"/>
</dbReference>
<proteinExistence type="predicted"/>
<dbReference type="AlphaFoldDB" id="A0A926D3S1"/>
<comment type="caution">
    <text evidence="1">The sequence shown here is derived from an EMBL/GenBank/DDBJ whole genome shotgun (WGS) entry which is preliminary data.</text>
</comment>
<keyword evidence="2" id="KW-1185">Reference proteome</keyword>
<gene>
    <name evidence="1" type="ORF">H8699_10290</name>
</gene>
<accession>A0A926D3S1</accession>
<dbReference type="EMBL" id="JACRSO010000004">
    <property type="protein sequence ID" value="MBC8529815.1"/>
    <property type="molecule type" value="Genomic_DNA"/>
</dbReference>
<organism evidence="1 2">
    <name type="scientific">Luoshenia tenuis</name>
    <dbReference type="NCBI Taxonomy" id="2763654"/>
    <lineage>
        <taxon>Bacteria</taxon>
        <taxon>Bacillati</taxon>
        <taxon>Bacillota</taxon>
        <taxon>Clostridia</taxon>
        <taxon>Christensenellales</taxon>
        <taxon>Christensenellaceae</taxon>
        <taxon>Luoshenia</taxon>
    </lineage>
</organism>
<dbReference type="Proteomes" id="UP000654279">
    <property type="component" value="Unassembled WGS sequence"/>
</dbReference>
<dbReference type="InterPro" id="IPR029063">
    <property type="entry name" value="SAM-dependent_MTases_sf"/>
</dbReference>
<sequence length="291" mass="32871">MIPQSIQNDNALILERLSLFLNGDPAAIRGEMVAELASACGVELEEGYRLLLASMLGLDMGHNPAHRALYHRYFPHMVHLLDPADFKGDAYLQNIRFPQAARGDWAFTTQNYRPYEAFVCDDFAPLPDGRVIPQIGYFAQGFSYPAVLQAGREWMTVTPNEIATMRAPLAAAAGRVLTYGLGLGYFAYHAAQRPQVASLTVVERDADAIALFEEYLLPQFPCRDKVTLIQADAFDFAASRMAAGRYDLVFCDLWHDPSDGVALYKRMKGFERLSPRSQFFYWIEQTLRYYI</sequence>
<dbReference type="RefSeq" id="WP_249285625.1">
    <property type="nucleotide sequence ID" value="NZ_JACRSO010000004.1"/>
</dbReference>
<evidence type="ECO:0008006" key="3">
    <source>
        <dbReference type="Google" id="ProtNLM"/>
    </source>
</evidence>
<reference evidence="1" key="1">
    <citation type="submission" date="2020-08" db="EMBL/GenBank/DDBJ databases">
        <title>Genome public.</title>
        <authorList>
            <person name="Liu C."/>
            <person name="Sun Q."/>
        </authorList>
    </citation>
    <scope>NUCLEOTIDE SEQUENCE</scope>
    <source>
        <strain evidence="1">NSJ-44</strain>
    </source>
</reference>
<evidence type="ECO:0000313" key="2">
    <source>
        <dbReference type="Proteomes" id="UP000654279"/>
    </source>
</evidence>